<dbReference type="Pfam" id="PF13377">
    <property type="entry name" value="Peripla_BP_3"/>
    <property type="match status" value="1"/>
</dbReference>
<dbReference type="InterPro" id="IPR010982">
    <property type="entry name" value="Lambda_DNA-bd_dom_sf"/>
</dbReference>
<dbReference type="RefSeq" id="WP_189694213.1">
    <property type="nucleotide sequence ID" value="NZ_BNCM01000009.1"/>
</dbReference>
<gene>
    <name evidence="6" type="ORF">JJE72_05465</name>
</gene>
<dbReference type="InterPro" id="IPR028082">
    <property type="entry name" value="Peripla_BP_I"/>
</dbReference>
<dbReference type="Gene3D" id="3.40.50.2300">
    <property type="match status" value="2"/>
</dbReference>
<dbReference type="PROSITE" id="PS50932">
    <property type="entry name" value="HTH_LACI_2"/>
    <property type="match status" value="1"/>
</dbReference>
<dbReference type="CDD" id="cd06267">
    <property type="entry name" value="PBP1_LacI_sugar_binding-like"/>
    <property type="match status" value="1"/>
</dbReference>
<keyword evidence="1" id="KW-0678">Repressor</keyword>
<dbReference type="PANTHER" id="PTHR30146:SF148">
    <property type="entry name" value="HTH-TYPE TRANSCRIPTIONAL REPRESSOR PURR-RELATED"/>
    <property type="match status" value="1"/>
</dbReference>
<keyword evidence="4" id="KW-0804">Transcription</keyword>
<dbReference type="SUPFAM" id="SSF47413">
    <property type="entry name" value="lambda repressor-like DNA-binding domains"/>
    <property type="match status" value="1"/>
</dbReference>
<dbReference type="SMART" id="SM00354">
    <property type="entry name" value="HTH_LACI"/>
    <property type="match status" value="1"/>
</dbReference>
<accession>A0ABS1JZW1</accession>
<dbReference type="Gene3D" id="1.10.260.40">
    <property type="entry name" value="lambda repressor-like DNA-binding domains"/>
    <property type="match status" value="1"/>
</dbReference>
<keyword evidence="2" id="KW-0805">Transcription regulation</keyword>
<feature type="domain" description="HTH lacI-type" evidence="5">
    <location>
        <begin position="13"/>
        <end position="67"/>
    </location>
</feature>
<keyword evidence="3 6" id="KW-0238">DNA-binding</keyword>
<name>A0ABS1JZW1_9MICC</name>
<evidence type="ECO:0000256" key="1">
    <source>
        <dbReference type="ARBA" id="ARBA00022491"/>
    </source>
</evidence>
<evidence type="ECO:0000256" key="3">
    <source>
        <dbReference type="ARBA" id="ARBA00023125"/>
    </source>
</evidence>
<dbReference type="InterPro" id="IPR046335">
    <property type="entry name" value="LacI/GalR-like_sensor"/>
</dbReference>
<dbReference type="PANTHER" id="PTHR30146">
    <property type="entry name" value="LACI-RELATED TRANSCRIPTIONAL REPRESSOR"/>
    <property type="match status" value="1"/>
</dbReference>
<evidence type="ECO:0000313" key="7">
    <source>
        <dbReference type="Proteomes" id="UP000639051"/>
    </source>
</evidence>
<organism evidence="6 7">
    <name type="scientific">Sinomonas cellulolyticus</name>
    <dbReference type="NCBI Taxonomy" id="2801916"/>
    <lineage>
        <taxon>Bacteria</taxon>
        <taxon>Bacillati</taxon>
        <taxon>Actinomycetota</taxon>
        <taxon>Actinomycetes</taxon>
        <taxon>Micrococcales</taxon>
        <taxon>Micrococcaceae</taxon>
        <taxon>Sinomonas</taxon>
    </lineage>
</organism>
<dbReference type="InterPro" id="IPR000843">
    <property type="entry name" value="HTH_LacI"/>
</dbReference>
<reference evidence="6 7" key="1">
    <citation type="submission" date="2021-01" db="EMBL/GenBank/DDBJ databases">
        <title>Genome public.</title>
        <authorList>
            <person name="Liu C."/>
            <person name="Sun Q."/>
        </authorList>
    </citation>
    <scope>NUCLEOTIDE SEQUENCE [LARGE SCALE GENOMIC DNA]</scope>
    <source>
        <strain evidence="6 7">JC656</strain>
    </source>
</reference>
<dbReference type="GO" id="GO:0003677">
    <property type="term" value="F:DNA binding"/>
    <property type="evidence" value="ECO:0007669"/>
    <property type="project" value="UniProtKB-KW"/>
</dbReference>
<sequence length="340" mass="35685">MKSTAANGRPRPVTQEDVARAVGVSRTLVSFAFRGAPGVSAETRQAILDAARRLGYRHNAAAADLARKAASAVGLYLLDIRNEAYADMFAGVREALRGAPSRLILSIAETLGDVDDGAVDSLIEARVGIVIAATLLDSDDEVRRLAASVPLVSLARRVEGVDSVYSDDHAGALAATEHLLSLGHVRVAHVSGPLHEGHEGRWRGYEQAMRRAGLSPRIVFAEDYTQVAGESAAAALLSGADRPTAVFAHNDEIALGIREAAGKAGLTVPADLSLVGYDDSRIARLRGIDLTSMDLHARELGREAGAAALARLADPGGPVVDRRLEARLVVRGSTAPPPVV</sequence>
<evidence type="ECO:0000313" key="6">
    <source>
        <dbReference type="EMBL" id="MBL0704955.1"/>
    </source>
</evidence>
<dbReference type="CDD" id="cd01392">
    <property type="entry name" value="HTH_LacI"/>
    <property type="match status" value="1"/>
</dbReference>
<dbReference type="Proteomes" id="UP000639051">
    <property type="component" value="Unassembled WGS sequence"/>
</dbReference>
<dbReference type="SUPFAM" id="SSF53822">
    <property type="entry name" value="Periplasmic binding protein-like I"/>
    <property type="match status" value="1"/>
</dbReference>
<protein>
    <submittedName>
        <fullName evidence="6">LacI family DNA-binding transcriptional regulator</fullName>
    </submittedName>
</protein>
<evidence type="ECO:0000256" key="2">
    <source>
        <dbReference type="ARBA" id="ARBA00023015"/>
    </source>
</evidence>
<evidence type="ECO:0000256" key="4">
    <source>
        <dbReference type="ARBA" id="ARBA00023163"/>
    </source>
</evidence>
<comment type="caution">
    <text evidence="6">The sequence shown here is derived from an EMBL/GenBank/DDBJ whole genome shotgun (WGS) entry which is preliminary data.</text>
</comment>
<evidence type="ECO:0000259" key="5">
    <source>
        <dbReference type="PROSITE" id="PS50932"/>
    </source>
</evidence>
<proteinExistence type="predicted"/>
<dbReference type="Pfam" id="PF00356">
    <property type="entry name" value="LacI"/>
    <property type="match status" value="1"/>
</dbReference>
<keyword evidence="7" id="KW-1185">Reference proteome</keyword>
<dbReference type="EMBL" id="JAERRC010000015">
    <property type="protein sequence ID" value="MBL0704955.1"/>
    <property type="molecule type" value="Genomic_DNA"/>
</dbReference>